<evidence type="ECO:0000313" key="3">
    <source>
        <dbReference type="Proteomes" id="UP000030764"/>
    </source>
</evidence>
<evidence type="ECO:0000313" key="1">
    <source>
        <dbReference type="EMBL" id="KFD52779.1"/>
    </source>
</evidence>
<keyword evidence="3" id="KW-1185">Reference proteome</keyword>
<evidence type="ECO:0000313" key="2">
    <source>
        <dbReference type="EMBL" id="KFD71938.1"/>
    </source>
</evidence>
<accession>A0A085NR42</accession>
<dbReference type="AlphaFoldDB" id="A0A085NR42"/>
<gene>
    <name evidence="1" type="ORF">M513_06270</name>
    <name evidence="2" type="ORF">M514_06270</name>
</gene>
<protein>
    <submittedName>
        <fullName evidence="2">Uncharacterized protein</fullName>
    </submittedName>
</protein>
<dbReference type="Proteomes" id="UP000030764">
    <property type="component" value="Unassembled WGS sequence"/>
</dbReference>
<dbReference type="Proteomes" id="UP000030758">
    <property type="component" value="Unassembled WGS sequence"/>
</dbReference>
<reference evidence="2 3" key="1">
    <citation type="journal article" date="2014" name="Nat. Genet.">
        <title>Genome and transcriptome of the porcine whipworm Trichuris suis.</title>
        <authorList>
            <person name="Jex A.R."/>
            <person name="Nejsum P."/>
            <person name="Schwarz E.M."/>
            <person name="Hu L."/>
            <person name="Young N.D."/>
            <person name="Hall R.S."/>
            <person name="Korhonen P.K."/>
            <person name="Liao S."/>
            <person name="Thamsborg S."/>
            <person name="Xia J."/>
            <person name="Xu P."/>
            <person name="Wang S."/>
            <person name="Scheerlinck J.P."/>
            <person name="Hofmann A."/>
            <person name="Sternberg P.W."/>
            <person name="Wang J."/>
            <person name="Gasser R.B."/>
        </authorList>
    </citation>
    <scope>NUCLEOTIDE SEQUENCE [LARGE SCALE GENOMIC DNA]</scope>
    <source>
        <strain evidence="2">DCEP-RM93F</strain>
        <strain evidence="1">DCEP-RM93M</strain>
    </source>
</reference>
<organism evidence="2">
    <name type="scientific">Trichuris suis</name>
    <name type="common">pig whipworm</name>
    <dbReference type="NCBI Taxonomy" id="68888"/>
    <lineage>
        <taxon>Eukaryota</taxon>
        <taxon>Metazoa</taxon>
        <taxon>Ecdysozoa</taxon>
        <taxon>Nematoda</taxon>
        <taxon>Enoplea</taxon>
        <taxon>Dorylaimia</taxon>
        <taxon>Trichinellida</taxon>
        <taxon>Trichuridae</taxon>
        <taxon>Trichuris</taxon>
    </lineage>
</organism>
<dbReference type="EMBL" id="KL363223">
    <property type="protein sequence ID" value="KFD52779.1"/>
    <property type="molecule type" value="Genomic_DNA"/>
</dbReference>
<name>A0A085NR42_9BILA</name>
<proteinExistence type="predicted"/>
<dbReference type="EMBL" id="KL367480">
    <property type="protein sequence ID" value="KFD71938.1"/>
    <property type="molecule type" value="Genomic_DNA"/>
</dbReference>
<sequence length="96" mass="11360">MGQIDDYFRYFINLKPDLWEVCQQQTDSNGFRTHVACVTDVRAIRFDISDHARIVQLFPKIELDIWHHCEAAMNEYILTHKKACAQRATRLTRSTF</sequence>